<dbReference type="SUPFAM" id="SSF90112">
    <property type="entry name" value="Neurotransmitter-gated ion-channel transmembrane pore"/>
    <property type="match status" value="1"/>
</dbReference>
<feature type="chain" id="PRO_5043430093" description="5-hydroxytryptamine receptor 3A-like" evidence="6">
    <location>
        <begin position="27"/>
        <end position="421"/>
    </location>
</feature>
<comment type="caution">
    <text evidence="9">The sequence shown here is derived from an EMBL/GenBank/DDBJ whole genome shotgun (WGS) entry which is preliminary data.</text>
</comment>
<evidence type="ECO:0000259" key="8">
    <source>
        <dbReference type="Pfam" id="PF02932"/>
    </source>
</evidence>
<keyword evidence="2 5" id="KW-0812">Transmembrane</keyword>
<evidence type="ECO:0000259" key="7">
    <source>
        <dbReference type="Pfam" id="PF02931"/>
    </source>
</evidence>
<dbReference type="InterPro" id="IPR036734">
    <property type="entry name" value="Neur_chan_lig-bd_sf"/>
</dbReference>
<dbReference type="GO" id="GO:0016020">
    <property type="term" value="C:membrane"/>
    <property type="evidence" value="ECO:0007669"/>
    <property type="project" value="UniProtKB-SubCell"/>
</dbReference>
<name>A0AAW1FKA1_ZOAVI</name>
<dbReference type="InterPro" id="IPR006029">
    <property type="entry name" value="Neurotrans-gated_channel_TM"/>
</dbReference>
<feature type="domain" description="Neurotransmitter-gated ion-channel transmembrane" evidence="8">
    <location>
        <begin position="228"/>
        <end position="303"/>
    </location>
</feature>
<evidence type="ECO:0000256" key="3">
    <source>
        <dbReference type="ARBA" id="ARBA00022989"/>
    </source>
</evidence>
<dbReference type="Pfam" id="PF02931">
    <property type="entry name" value="Neur_chan_LBD"/>
    <property type="match status" value="1"/>
</dbReference>
<dbReference type="InterPro" id="IPR036719">
    <property type="entry name" value="Neuro-gated_channel_TM_sf"/>
</dbReference>
<evidence type="ECO:0000256" key="4">
    <source>
        <dbReference type="ARBA" id="ARBA00023136"/>
    </source>
</evidence>
<evidence type="ECO:0008006" key="11">
    <source>
        <dbReference type="Google" id="ProtNLM"/>
    </source>
</evidence>
<dbReference type="InterPro" id="IPR038050">
    <property type="entry name" value="Neuro_actylchol_rec"/>
</dbReference>
<keyword evidence="3 5" id="KW-1133">Transmembrane helix</keyword>
<feature type="transmembrane region" description="Helical" evidence="5">
    <location>
        <begin position="283"/>
        <end position="305"/>
    </location>
</feature>
<keyword evidence="10" id="KW-1185">Reference proteome</keyword>
<dbReference type="GO" id="GO:0005230">
    <property type="term" value="F:extracellular ligand-gated monoatomic ion channel activity"/>
    <property type="evidence" value="ECO:0007669"/>
    <property type="project" value="InterPro"/>
</dbReference>
<organism evidence="9 10">
    <name type="scientific">Zoarces viviparus</name>
    <name type="common">Viviparous eelpout</name>
    <name type="synonym">Blennius viviparus</name>
    <dbReference type="NCBI Taxonomy" id="48416"/>
    <lineage>
        <taxon>Eukaryota</taxon>
        <taxon>Metazoa</taxon>
        <taxon>Chordata</taxon>
        <taxon>Craniata</taxon>
        <taxon>Vertebrata</taxon>
        <taxon>Euteleostomi</taxon>
        <taxon>Actinopterygii</taxon>
        <taxon>Neopterygii</taxon>
        <taxon>Teleostei</taxon>
        <taxon>Neoteleostei</taxon>
        <taxon>Acanthomorphata</taxon>
        <taxon>Eupercaria</taxon>
        <taxon>Perciformes</taxon>
        <taxon>Cottioidei</taxon>
        <taxon>Zoarcales</taxon>
        <taxon>Zoarcidae</taxon>
        <taxon>Zoarcinae</taxon>
        <taxon>Zoarces</taxon>
    </lineage>
</organism>
<dbReference type="AlphaFoldDB" id="A0AAW1FKA1"/>
<accession>A0AAW1FKA1</accession>
<feature type="domain" description="Neurotransmitter-gated ion-channel ligand-binding" evidence="7">
    <location>
        <begin position="44"/>
        <end position="183"/>
    </location>
</feature>
<feature type="signal peptide" evidence="6">
    <location>
        <begin position="1"/>
        <end position="26"/>
    </location>
</feature>
<protein>
    <recommendedName>
        <fullName evidence="11">5-hydroxytryptamine receptor 3A-like</fullName>
    </recommendedName>
</protein>
<proteinExistence type="predicted"/>
<dbReference type="PANTHER" id="PTHR18945">
    <property type="entry name" value="NEUROTRANSMITTER GATED ION CHANNEL"/>
    <property type="match status" value="1"/>
</dbReference>
<feature type="transmembrane region" description="Helical" evidence="5">
    <location>
        <begin position="389"/>
        <end position="410"/>
    </location>
</feature>
<comment type="subcellular location">
    <subcellularLocation>
        <location evidence="1">Membrane</location>
        <topology evidence="1">Multi-pass membrane protein</topology>
    </subcellularLocation>
</comment>
<dbReference type="Proteomes" id="UP001488805">
    <property type="component" value="Unassembled WGS sequence"/>
</dbReference>
<evidence type="ECO:0000256" key="2">
    <source>
        <dbReference type="ARBA" id="ARBA00022692"/>
    </source>
</evidence>
<keyword evidence="4 5" id="KW-0472">Membrane</keyword>
<dbReference type="Gene3D" id="1.20.58.390">
    <property type="entry name" value="Neurotransmitter-gated ion-channel transmembrane domain"/>
    <property type="match status" value="1"/>
</dbReference>
<dbReference type="Pfam" id="PF02932">
    <property type="entry name" value="Neur_chan_memb"/>
    <property type="match status" value="1"/>
</dbReference>
<dbReference type="Gene3D" id="2.70.170.10">
    <property type="entry name" value="Neurotransmitter-gated ion-channel ligand-binding domain"/>
    <property type="match status" value="1"/>
</dbReference>
<dbReference type="InterPro" id="IPR006202">
    <property type="entry name" value="Neur_chan_lig-bd"/>
</dbReference>
<evidence type="ECO:0000256" key="1">
    <source>
        <dbReference type="ARBA" id="ARBA00004141"/>
    </source>
</evidence>
<dbReference type="InterPro" id="IPR006201">
    <property type="entry name" value="Neur_channel"/>
</dbReference>
<feature type="transmembrane region" description="Helical" evidence="5">
    <location>
        <begin position="224"/>
        <end position="247"/>
    </location>
</feature>
<keyword evidence="6" id="KW-0732">Signal</keyword>
<feature type="transmembrane region" description="Helical" evidence="5">
    <location>
        <begin position="254"/>
        <end position="271"/>
    </location>
</feature>
<sequence>MLRFLTHSLWEAVVLLTLLTVDGGRASCTNRRCLAEILIKKEYLSQPQTENCTHKINVPFIQYQTLSVDTKNLQIKSRLLATIVWTDPELGWNTLVYKFDKLTLPVDKIWTPELHVTNGIKTTMSHNSRDLLVHSNGTVEHTVIINAEVNCEVNLFNYPFASDECPVAIQSWSNHGCGTDLVFGKLVMVDGSHGDWRTDNVALKKLRSDRNYIMVELSLKSTNAFITLLLPTILIVIADMVSFALPLGGGERNCFKVTLVLSFTMFLVILNDQLPGDGHCSPIIRIHFSVCLVLLVVSMLLSMLLTKMATDGGFLFSCWCKGSVSENTGNKDLKEDEEAKADISAIQLKLEDDSRMLRKVVNFLDALDAKTLESNRYLTFANKVDRTIFWLYFSVSSVYFIAMTSVMASYPCLVDHFDFWY</sequence>
<dbReference type="SUPFAM" id="SSF63712">
    <property type="entry name" value="Nicotinic receptor ligand binding domain-like"/>
    <property type="match status" value="1"/>
</dbReference>
<evidence type="ECO:0000313" key="10">
    <source>
        <dbReference type="Proteomes" id="UP001488805"/>
    </source>
</evidence>
<evidence type="ECO:0000256" key="6">
    <source>
        <dbReference type="SAM" id="SignalP"/>
    </source>
</evidence>
<evidence type="ECO:0000256" key="5">
    <source>
        <dbReference type="SAM" id="Phobius"/>
    </source>
</evidence>
<dbReference type="EMBL" id="JBCEZU010000056">
    <property type="protein sequence ID" value="KAK9535147.1"/>
    <property type="molecule type" value="Genomic_DNA"/>
</dbReference>
<dbReference type="GO" id="GO:0004888">
    <property type="term" value="F:transmembrane signaling receptor activity"/>
    <property type="evidence" value="ECO:0007669"/>
    <property type="project" value="InterPro"/>
</dbReference>
<evidence type="ECO:0000313" key="9">
    <source>
        <dbReference type="EMBL" id="KAK9535147.1"/>
    </source>
</evidence>
<gene>
    <name evidence="9" type="ORF">VZT92_007548</name>
</gene>
<reference evidence="9 10" key="1">
    <citation type="journal article" date="2024" name="Genome Biol. Evol.">
        <title>Chromosome-level genome assembly of the viviparous eelpout Zoarces viviparus.</title>
        <authorList>
            <person name="Fuhrmann N."/>
            <person name="Brasseur M.V."/>
            <person name="Bakowski C.E."/>
            <person name="Podsiadlowski L."/>
            <person name="Prost S."/>
            <person name="Krehenwinkel H."/>
            <person name="Mayer C."/>
        </authorList>
    </citation>
    <scope>NUCLEOTIDE SEQUENCE [LARGE SCALE GENOMIC DNA]</scope>
    <source>
        <strain evidence="9">NO-MEL_2022_Ind0_liver</strain>
    </source>
</reference>